<dbReference type="Proteomes" id="UP000650081">
    <property type="component" value="Unassembled WGS sequence"/>
</dbReference>
<feature type="signal peptide" evidence="2">
    <location>
        <begin position="1"/>
        <end position="20"/>
    </location>
</feature>
<sequence>MTKQLARWLSPLLLFLPLLAAGQGERPPVTNAYFIQNAIVVQQPGTVLEMGGVIIRDGLIQAVGKNLKAPADAKVLEGDSLYVYAGFIDGLSNVGIPKPKEETGRPEVKDPGNPPNAIAGIQPERSAADMVDASDKSVEELLALGFTAAHVVPYGSMLPGQGAIILLGGRGQTGAVYRPESSFFSQFEGSRGVYPATTMAIMAKWRELYLQAKQSKDHSARYSSAARGMARTAYDETLEAFYPVIDGKQPVFFAVENVKDVFRALGLAKEMGFQLALANADHVEPALADIKASKTPLFLSLDLPEEKKKEEKKEGSSGSDSTRTTPTPTIDTKMEERRAAAQRMFEEQAAAVAKAGVSFGFSTLTAKSKDIRANLGRMIKAGLTEDQALAALTTAPAALLGLSDVMGTVEKGKIANLVVTDKPYFAEGSNVRYVIVDGVPKEYEAKKKKKASDPNAKVSAVGTWSITVDVPGQTTTSVLEITGTADDLSGTITAEGETRQLSGVSLSGDALTFTSQFSAGGQNLTLSFDLTVDGDSLDGSVQVGSFGTFDVEGSRTSKPDRQ</sequence>
<feature type="domain" description="Amidohydrolase-related" evidence="3">
    <location>
        <begin position="354"/>
        <end position="439"/>
    </location>
</feature>
<evidence type="ECO:0000256" key="2">
    <source>
        <dbReference type="SAM" id="SignalP"/>
    </source>
</evidence>
<dbReference type="InterPro" id="IPR006680">
    <property type="entry name" value="Amidohydro-rel"/>
</dbReference>
<accession>A0A923PKY3</accession>
<proteinExistence type="predicted"/>
<dbReference type="Pfam" id="PF01979">
    <property type="entry name" value="Amidohydro_1"/>
    <property type="match status" value="1"/>
</dbReference>
<name>A0A923PKY3_9BACT</name>
<dbReference type="RefSeq" id="WP_187465698.1">
    <property type="nucleotide sequence ID" value="NZ_JACSIT010000068.1"/>
</dbReference>
<comment type="caution">
    <text evidence="4">The sequence shown here is derived from an EMBL/GenBank/DDBJ whole genome shotgun (WGS) entry which is preliminary data.</text>
</comment>
<dbReference type="InterPro" id="IPR051781">
    <property type="entry name" value="Metallo-dep_Hydrolase"/>
</dbReference>
<evidence type="ECO:0000256" key="1">
    <source>
        <dbReference type="SAM" id="MobiDB-lite"/>
    </source>
</evidence>
<dbReference type="GO" id="GO:0016810">
    <property type="term" value="F:hydrolase activity, acting on carbon-nitrogen (but not peptide) bonds"/>
    <property type="evidence" value="ECO:0007669"/>
    <property type="project" value="InterPro"/>
</dbReference>
<dbReference type="SUPFAM" id="SSF51556">
    <property type="entry name" value="Metallo-dependent hydrolases"/>
    <property type="match status" value="1"/>
</dbReference>
<evidence type="ECO:0000313" key="5">
    <source>
        <dbReference type="Proteomes" id="UP000650081"/>
    </source>
</evidence>
<dbReference type="InterPro" id="IPR032466">
    <property type="entry name" value="Metal_Hydrolase"/>
</dbReference>
<dbReference type="Gene3D" id="2.30.40.10">
    <property type="entry name" value="Urease, subunit C, domain 1"/>
    <property type="match status" value="1"/>
</dbReference>
<evidence type="ECO:0000313" key="4">
    <source>
        <dbReference type="EMBL" id="MBC6993586.1"/>
    </source>
</evidence>
<gene>
    <name evidence="4" type="ORF">H9S92_05405</name>
</gene>
<keyword evidence="5" id="KW-1185">Reference proteome</keyword>
<dbReference type="EMBL" id="JACSIT010000068">
    <property type="protein sequence ID" value="MBC6993586.1"/>
    <property type="molecule type" value="Genomic_DNA"/>
</dbReference>
<dbReference type="InterPro" id="IPR011059">
    <property type="entry name" value="Metal-dep_hydrolase_composite"/>
</dbReference>
<protein>
    <submittedName>
        <fullName evidence="4">Amidohydrolase family protein</fullName>
    </submittedName>
</protein>
<organism evidence="4 5">
    <name type="scientific">Neolewinella lacunae</name>
    <dbReference type="NCBI Taxonomy" id="1517758"/>
    <lineage>
        <taxon>Bacteria</taxon>
        <taxon>Pseudomonadati</taxon>
        <taxon>Bacteroidota</taxon>
        <taxon>Saprospiria</taxon>
        <taxon>Saprospirales</taxon>
        <taxon>Lewinellaceae</taxon>
        <taxon>Neolewinella</taxon>
    </lineage>
</organism>
<dbReference type="PANTHER" id="PTHR43135">
    <property type="entry name" value="ALPHA-D-RIBOSE 1-METHYLPHOSPHONATE 5-TRIPHOSPHATE DIPHOSPHATASE"/>
    <property type="match status" value="1"/>
</dbReference>
<dbReference type="SUPFAM" id="SSF51338">
    <property type="entry name" value="Composite domain of metallo-dependent hydrolases"/>
    <property type="match status" value="1"/>
</dbReference>
<dbReference type="PANTHER" id="PTHR43135:SF3">
    <property type="entry name" value="ALPHA-D-RIBOSE 1-METHYLPHOSPHONATE 5-TRIPHOSPHATE DIPHOSPHATASE"/>
    <property type="match status" value="1"/>
</dbReference>
<keyword evidence="2" id="KW-0732">Signal</keyword>
<feature type="compositionally biased region" description="Basic and acidic residues" evidence="1">
    <location>
        <begin position="304"/>
        <end position="315"/>
    </location>
</feature>
<dbReference type="AlphaFoldDB" id="A0A923PKY3"/>
<feature type="compositionally biased region" description="Low complexity" evidence="1">
    <location>
        <begin position="316"/>
        <end position="331"/>
    </location>
</feature>
<evidence type="ECO:0000259" key="3">
    <source>
        <dbReference type="Pfam" id="PF01979"/>
    </source>
</evidence>
<reference evidence="4" key="1">
    <citation type="submission" date="2020-08" db="EMBL/GenBank/DDBJ databases">
        <title>Lewinella bacteria from marine environments.</title>
        <authorList>
            <person name="Zhong Y."/>
        </authorList>
    </citation>
    <scope>NUCLEOTIDE SEQUENCE</scope>
    <source>
        <strain evidence="4">KCTC 42187</strain>
    </source>
</reference>
<feature type="chain" id="PRO_5037967412" evidence="2">
    <location>
        <begin position="21"/>
        <end position="562"/>
    </location>
</feature>
<dbReference type="Gene3D" id="3.20.20.140">
    <property type="entry name" value="Metal-dependent hydrolases"/>
    <property type="match status" value="1"/>
</dbReference>
<feature type="region of interest" description="Disordered" evidence="1">
    <location>
        <begin position="303"/>
        <end position="331"/>
    </location>
</feature>